<keyword evidence="6 10" id="KW-0812">Transmembrane</keyword>
<reference evidence="11" key="2">
    <citation type="journal article" date="2021" name="PeerJ">
        <title>Extensive microbial diversity within the chicken gut microbiome revealed by metagenomics and culture.</title>
        <authorList>
            <person name="Gilroy R."/>
            <person name="Ravi A."/>
            <person name="Getino M."/>
            <person name="Pursley I."/>
            <person name="Horton D.L."/>
            <person name="Alikhan N.F."/>
            <person name="Baker D."/>
            <person name="Gharbi K."/>
            <person name="Hall N."/>
            <person name="Watson M."/>
            <person name="Adriaenssens E.M."/>
            <person name="Foster-Nyarko E."/>
            <person name="Jarju S."/>
            <person name="Secka A."/>
            <person name="Antonio M."/>
            <person name="Oren A."/>
            <person name="Chaudhuri R.R."/>
            <person name="La Ragione R."/>
            <person name="Hildebrand F."/>
            <person name="Pallen M.J."/>
        </authorList>
    </citation>
    <scope>NUCLEOTIDE SEQUENCE</scope>
    <source>
        <strain evidence="11">6086</strain>
    </source>
</reference>
<feature type="transmembrane region" description="Helical" evidence="10">
    <location>
        <begin position="140"/>
        <end position="157"/>
    </location>
</feature>
<evidence type="ECO:0000256" key="6">
    <source>
        <dbReference type="ARBA" id="ARBA00022692"/>
    </source>
</evidence>
<dbReference type="Proteomes" id="UP000824141">
    <property type="component" value="Unassembled WGS sequence"/>
</dbReference>
<dbReference type="PANTHER" id="PTHR43823:SF3">
    <property type="entry name" value="MULTIDRUG EXPORT PROTEIN MEPA"/>
    <property type="match status" value="1"/>
</dbReference>
<feature type="transmembrane region" description="Helical" evidence="10">
    <location>
        <begin position="20"/>
        <end position="40"/>
    </location>
</feature>
<feature type="transmembrane region" description="Helical" evidence="10">
    <location>
        <begin position="98"/>
        <end position="120"/>
    </location>
</feature>
<dbReference type="GO" id="GO:0015297">
    <property type="term" value="F:antiporter activity"/>
    <property type="evidence" value="ECO:0007669"/>
    <property type="project" value="InterPro"/>
</dbReference>
<feature type="transmembrane region" description="Helical" evidence="10">
    <location>
        <begin position="238"/>
        <end position="262"/>
    </location>
</feature>
<dbReference type="GO" id="GO:0046677">
    <property type="term" value="P:response to antibiotic"/>
    <property type="evidence" value="ECO:0007669"/>
    <property type="project" value="UniProtKB-KW"/>
</dbReference>
<evidence type="ECO:0000256" key="10">
    <source>
        <dbReference type="SAM" id="Phobius"/>
    </source>
</evidence>
<name>A0A9D1K2I2_9FIRM</name>
<feature type="transmembrane region" description="Helical" evidence="10">
    <location>
        <begin position="282"/>
        <end position="303"/>
    </location>
</feature>
<evidence type="ECO:0000313" key="11">
    <source>
        <dbReference type="EMBL" id="HIS78907.1"/>
    </source>
</evidence>
<feature type="transmembrane region" description="Helical" evidence="10">
    <location>
        <begin position="169"/>
        <end position="192"/>
    </location>
</feature>
<dbReference type="InterPro" id="IPR051327">
    <property type="entry name" value="MATE_MepA_subfamily"/>
</dbReference>
<keyword evidence="7 10" id="KW-1133">Transmembrane helix</keyword>
<comment type="caution">
    <text evidence="11">The sequence shown here is derived from an EMBL/GenBank/DDBJ whole genome shotgun (WGS) entry which is preliminary data.</text>
</comment>
<dbReference type="InterPro" id="IPR002528">
    <property type="entry name" value="MATE_fam"/>
</dbReference>
<keyword evidence="8 10" id="KW-0472">Membrane</keyword>
<gene>
    <name evidence="11" type="ORF">IAD03_06015</name>
</gene>
<feature type="transmembrane region" description="Helical" evidence="10">
    <location>
        <begin position="323"/>
        <end position="341"/>
    </location>
</feature>
<feature type="transmembrane region" description="Helical" evidence="10">
    <location>
        <begin position="420"/>
        <end position="441"/>
    </location>
</feature>
<evidence type="ECO:0000256" key="5">
    <source>
        <dbReference type="ARBA" id="ARBA00022475"/>
    </source>
</evidence>
<evidence type="ECO:0000256" key="2">
    <source>
        <dbReference type="ARBA" id="ARBA00008417"/>
    </source>
</evidence>
<organism evidence="11 12">
    <name type="scientific">Candidatus Caccousia stercoris</name>
    <dbReference type="NCBI Taxonomy" id="2840723"/>
    <lineage>
        <taxon>Bacteria</taxon>
        <taxon>Bacillati</taxon>
        <taxon>Bacillota</taxon>
        <taxon>Clostridia</taxon>
        <taxon>Eubacteriales</taxon>
        <taxon>Oscillospiraceae</taxon>
        <taxon>Oscillospiraceae incertae sedis</taxon>
        <taxon>Candidatus Caccousia</taxon>
    </lineage>
</organism>
<dbReference type="PIRSF" id="PIRSF006603">
    <property type="entry name" value="DinF"/>
    <property type="match status" value="1"/>
</dbReference>
<feature type="transmembrane region" description="Helical" evidence="10">
    <location>
        <begin position="60"/>
        <end position="86"/>
    </location>
</feature>
<evidence type="ECO:0000256" key="4">
    <source>
        <dbReference type="ARBA" id="ARBA00022448"/>
    </source>
</evidence>
<evidence type="ECO:0000256" key="8">
    <source>
        <dbReference type="ARBA" id="ARBA00023136"/>
    </source>
</evidence>
<sequence>MSAEKKRGIQLSDHFTYGRLFRFTLPSIVMLIFSSLYGVVDGFFVSNFVGKEAFTAVNFIMPFLMILGAVGFLFGTGGGALIARTMGEGNPELANRQFSLVVYVSLGMGVILTVLGFWLLRPVAAFLGAEGVLLEDCVRYGRVILLANPAYILQYEFQCLFATAQKPKLGLYVTVASGLTNMVLDALFVAVFPWGLEGAAAATALSQCVGGLLPLLYFGRKNTSRLRLTRTQWMGRALLKVCGNGSSELLSNISMSLVSMLYNVQLLRYAGQDGVASYGVLMYVMLVFQSIFIGYSIGVAPVVSYQYGAENREELRGLRKKSLRVIGVAAVLMFAVALLSAEPLSRVFLGYDEGLLALTLHAFSIYSFSFLFAGFSIFASAFFTALNDGLTSALISFLRTLVLQVVCVLVFPLIWGVDGIWLSIVGAELLAVAVSAGFFVMKRKKYGY</sequence>
<keyword evidence="9" id="KW-0046">Antibiotic resistance</keyword>
<keyword evidence="5" id="KW-1003">Cell membrane</keyword>
<dbReference type="EMBL" id="DVJM01000121">
    <property type="protein sequence ID" value="HIS78907.1"/>
    <property type="molecule type" value="Genomic_DNA"/>
</dbReference>
<evidence type="ECO:0000256" key="3">
    <source>
        <dbReference type="ARBA" id="ARBA00022106"/>
    </source>
</evidence>
<evidence type="ECO:0000256" key="1">
    <source>
        <dbReference type="ARBA" id="ARBA00004651"/>
    </source>
</evidence>
<comment type="subcellular location">
    <subcellularLocation>
        <location evidence="1">Cell membrane</location>
        <topology evidence="1">Multi-pass membrane protein</topology>
    </subcellularLocation>
</comment>
<protein>
    <recommendedName>
        <fullName evidence="3">Multidrug export protein MepA</fullName>
    </recommendedName>
</protein>
<dbReference type="GO" id="GO:0005886">
    <property type="term" value="C:plasma membrane"/>
    <property type="evidence" value="ECO:0007669"/>
    <property type="project" value="UniProtKB-SubCell"/>
</dbReference>
<dbReference type="CDD" id="cd13143">
    <property type="entry name" value="MATE_MepA_like"/>
    <property type="match status" value="1"/>
</dbReference>
<dbReference type="Pfam" id="PF01554">
    <property type="entry name" value="MatE"/>
    <property type="match status" value="2"/>
</dbReference>
<evidence type="ECO:0000256" key="9">
    <source>
        <dbReference type="ARBA" id="ARBA00023251"/>
    </source>
</evidence>
<feature type="transmembrane region" description="Helical" evidence="10">
    <location>
        <begin position="361"/>
        <end position="386"/>
    </location>
</feature>
<dbReference type="InterPro" id="IPR045070">
    <property type="entry name" value="MATE_MepA-like"/>
</dbReference>
<comment type="similarity">
    <text evidence="2">Belongs to the multi antimicrobial extrusion (MATE) (TC 2.A.66.1) family. MepA subfamily.</text>
</comment>
<dbReference type="PANTHER" id="PTHR43823">
    <property type="entry name" value="SPORULATION PROTEIN YKVU"/>
    <property type="match status" value="1"/>
</dbReference>
<proteinExistence type="inferred from homology"/>
<feature type="transmembrane region" description="Helical" evidence="10">
    <location>
        <begin position="393"/>
        <end position="414"/>
    </location>
</feature>
<dbReference type="InterPro" id="IPR048279">
    <property type="entry name" value="MdtK-like"/>
</dbReference>
<accession>A0A9D1K2I2</accession>
<dbReference type="GO" id="GO:0042910">
    <property type="term" value="F:xenobiotic transmembrane transporter activity"/>
    <property type="evidence" value="ECO:0007669"/>
    <property type="project" value="InterPro"/>
</dbReference>
<reference evidence="11" key="1">
    <citation type="submission" date="2020-10" db="EMBL/GenBank/DDBJ databases">
        <authorList>
            <person name="Gilroy R."/>
        </authorList>
    </citation>
    <scope>NUCLEOTIDE SEQUENCE</scope>
    <source>
        <strain evidence="11">6086</strain>
    </source>
</reference>
<evidence type="ECO:0000256" key="7">
    <source>
        <dbReference type="ARBA" id="ARBA00022989"/>
    </source>
</evidence>
<feature type="transmembrane region" description="Helical" evidence="10">
    <location>
        <begin position="198"/>
        <end position="218"/>
    </location>
</feature>
<evidence type="ECO:0000313" key="12">
    <source>
        <dbReference type="Proteomes" id="UP000824141"/>
    </source>
</evidence>
<keyword evidence="4" id="KW-0813">Transport</keyword>
<dbReference type="AlphaFoldDB" id="A0A9D1K2I2"/>